<dbReference type="Proteomes" id="UP001528823">
    <property type="component" value="Unassembled WGS sequence"/>
</dbReference>
<sequence>MWFTDNLLTAVISEALEKLGETSNVACQLLLGTAKTEGLRAGKQKFAEGQLGVFQISPTIHQAVWDQCLAFLPEQASTIRGMASQRSFLEAPHQELVVNIRYASAIAWSIYCFEGLVLPEQATKLNLAQLWQTYYENGSKKPRLLKHFFQATSILHAEAA</sequence>
<comment type="caution">
    <text evidence="1">The sequence shown here is derived from an EMBL/GenBank/DDBJ whole genome shotgun (WGS) entry which is preliminary data.</text>
</comment>
<name>A0ABT5UEH2_9GAMM</name>
<dbReference type="EMBL" id="JAPMOU010000034">
    <property type="protein sequence ID" value="MDE1464401.1"/>
    <property type="molecule type" value="Genomic_DNA"/>
</dbReference>
<accession>A0ABT5UEH2</accession>
<evidence type="ECO:0000313" key="1">
    <source>
        <dbReference type="EMBL" id="MDE1464401.1"/>
    </source>
</evidence>
<reference evidence="1 2" key="1">
    <citation type="submission" date="2022-11" db="EMBL/GenBank/DDBJ databases">
        <title>Spartinivicinus poritis sp. nov., isolated from scleractinian coral Porites lutea.</title>
        <authorList>
            <person name="Zhang G."/>
            <person name="Cai L."/>
            <person name="Wei Q."/>
        </authorList>
    </citation>
    <scope>NUCLEOTIDE SEQUENCE [LARGE SCALE GENOMIC DNA]</scope>
    <source>
        <strain evidence="1 2">A2-2</strain>
    </source>
</reference>
<keyword evidence="2" id="KW-1185">Reference proteome</keyword>
<organism evidence="1 2">
    <name type="scientific">Spartinivicinus poritis</name>
    <dbReference type="NCBI Taxonomy" id="2994640"/>
    <lineage>
        <taxon>Bacteria</taxon>
        <taxon>Pseudomonadati</taxon>
        <taxon>Pseudomonadota</taxon>
        <taxon>Gammaproteobacteria</taxon>
        <taxon>Oceanospirillales</taxon>
        <taxon>Zooshikellaceae</taxon>
        <taxon>Spartinivicinus</taxon>
    </lineage>
</organism>
<evidence type="ECO:0000313" key="2">
    <source>
        <dbReference type="Proteomes" id="UP001528823"/>
    </source>
</evidence>
<dbReference type="RefSeq" id="WP_274690727.1">
    <property type="nucleotide sequence ID" value="NZ_JAPMOU010000034.1"/>
</dbReference>
<gene>
    <name evidence="1" type="ORF">ORQ98_20790</name>
</gene>
<protein>
    <submittedName>
        <fullName evidence="1">Uncharacterized protein</fullName>
    </submittedName>
</protein>
<proteinExistence type="predicted"/>